<dbReference type="SUPFAM" id="SSF53448">
    <property type="entry name" value="Nucleotide-diphospho-sugar transferases"/>
    <property type="match status" value="1"/>
</dbReference>
<dbReference type="AlphaFoldDB" id="A0A9X1V0V8"/>
<evidence type="ECO:0000313" key="1">
    <source>
        <dbReference type="EMBL" id="MCH4822138.1"/>
    </source>
</evidence>
<accession>A0A9X1V0V8</accession>
<keyword evidence="2" id="KW-1185">Reference proteome</keyword>
<protein>
    <submittedName>
        <fullName evidence="1">TIGR04282 family arsenosugar biosynthesis glycosyltransferase</fullName>
    </submittedName>
</protein>
<dbReference type="EMBL" id="JAKVTV010000001">
    <property type="protein sequence ID" value="MCH4822138.1"/>
    <property type="molecule type" value="Genomic_DNA"/>
</dbReference>
<proteinExistence type="predicted"/>
<reference evidence="1" key="1">
    <citation type="submission" date="2022-03" db="EMBL/GenBank/DDBJ databases">
        <title>Gramella crocea sp. nov., isolated from activated sludge of a seafood processing plant.</title>
        <authorList>
            <person name="Zhang X."/>
        </authorList>
    </citation>
    <scope>NUCLEOTIDE SEQUENCE</scope>
    <source>
        <strain evidence="1">YJ019</strain>
    </source>
</reference>
<name>A0A9X1V0V8_9FLAO</name>
<dbReference type="InterPro" id="IPR018641">
    <property type="entry name" value="Trfase_1_rSAM/seldom-assoc"/>
</dbReference>
<dbReference type="NCBIfam" id="TIGR04282">
    <property type="entry name" value="glyco_like_cofC"/>
    <property type="match status" value="1"/>
</dbReference>
<gene>
    <name evidence="1" type="ORF">ML462_03045</name>
</gene>
<comment type="caution">
    <text evidence="1">The sequence shown here is derived from an EMBL/GenBank/DDBJ whole genome shotgun (WGS) entry which is preliminary data.</text>
</comment>
<dbReference type="Pfam" id="PF09837">
    <property type="entry name" value="DUF2064"/>
    <property type="match status" value="1"/>
</dbReference>
<dbReference type="PANTHER" id="PTHR36529">
    <property type="entry name" value="SLL1095 PROTEIN"/>
    <property type="match status" value="1"/>
</dbReference>
<sequence>MNKDLLIIFTKNPVAGKVKTRLAEDLGNNQALEVYKFLLEHSVEVTKPVKADKQVHYSDKIPEIDIWSSQLFIKRQQQGKDLGERMENAFKAGFDEGYERIIIIGTDLYDIKTSDLELAFSELEKNDFVIGPAEDGGYYLLGMKSLNSELFRNKKWSTSSVFDDSLKNMNGQKVKILETQNDIDVLDDIKDHPAFQKFINI</sequence>
<dbReference type="Gene3D" id="3.90.550.10">
    <property type="entry name" value="Spore Coat Polysaccharide Biosynthesis Protein SpsA, Chain A"/>
    <property type="match status" value="1"/>
</dbReference>
<evidence type="ECO:0000313" key="2">
    <source>
        <dbReference type="Proteomes" id="UP001139226"/>
    </source>
</evidence>
<dbReference type="Proteomes" id="UP001139226">
    <property type="component" value="Unassembled WGS sequence"/>
</dbReference>
<dbReference type="RefSeq" id="WP_240712254.1">
    <property type="nucleotide sequence ID" value="NZ_JAKVTV010000001.1"/>
</dbReference>
<dbReference type="PANTHER" id="PTHR36529:SF1">
    <property type="entry name" value="GLYCOSYLTRANSFERASE"/>
    <property type="match status" value="1"/>
</dbReference>
<dbReference type="InterPro" id="IPR029044">
    <property type="entry name" value="Nucleotide-diphossugar_trans"/>
</dbReference>
<organism evidence="1 2">
    <name type="scientific">Christiangramia lutea</name>
    <dbReference type="NCBI Taxonomy" id="1607951"/>
    <lineage>
        <taxon>Bacteria</taxon>
        <taxon>Pseudomonadati</taxon>
        <taxon>Bacteroidota</taxon>
        <taxon>Flavobacteriia</taxon>
        <taxon>Flavobacteriales</taxon>
        <taxon>Flavobacteriaceae</taxon>
        <taxon>Christiangramia</taxon>
    </lineage>
</organism>